<dbReference type="AlphaFoldDB" id="A0AA36GXK6"/>
<comment type="subcellular location">
    <subcellularLocation>
        <location evidence="1">Secreted</location>
    </subcellularLocation>
</comment>
<evidence type="ECO:0000256" key="4">
    <source>
        <dbReference type="ARBA" id="ARBA00029903"/>
    </source>
</evidence>
<evidence type="ECO:0000313" key="11">
    <source>
        <dbReference type="EMBL" id="CAJ0600208.1"/>
    </source>
</evidence>
<dbReference type="InterPro" id="IPR001211">
    <property type="entry name" value="PLA2"/>
</dbReference>
<evidence type="ECO:0000256" key="7">
    <source>
        <dbReference type="PIRSR" id="PIRSR601211-3"/>
    </source>
</evidence>
<dbReference type="SUPFAM" id="SSF48619">
    <property type="entry name" value="Phospholipase A2, PLA2"/>
    <property type="match status" value="1"/>
</dbReference>
<reference evidence="11" key="1">
    <citation type="submission" date="2023-07" db="EMBL/GenBank/DDBJ databases">
        <authorList>
            <consortium name="CYATHOMIX"/>
        </authorList>
    </citation>
    <scope>NUCLEOTIDE SEQUENCE</scope>
    <source>
        <strain evidence="11">N/A</strain>
    </source>
</reference>
<evidence type="ECO:0000259" key="10">
    <source>
        <dbReference type="SMART" id="SM00085"/>
    </source>
</evidence>
<dbReference type="PROSITE" id="PS00119">
    <property type="entry name" value="PA2_ASP"/>
    <property type="match status" value="1"/>
</dbReference>
<keyword evidence="9" id="KW-0732">Signal</keyword>
<dbReference type="Proteomes" id="UP001176961">
    <property type="component" value="Unassembled WGS sequence"/>
</dbReference>
<dbReference type="Pfam" id="PF00068">
    <property type="entry name" value="Phospholip_A2_1"/>
    <property type="match status" value="1"/>
</dbReference>
<feature type="active site" evidence="5">
    <location>
        <position position="71"/>
    </location>
</feature>
<feature type="disulfide bond" evidence="7">
    <location>
        <begin position="74"/>
        <end position="121"/>
    </location>
</feature>
<protein>
    <recommendedName>
        <fullName evidence="4">Phosphatidylcholine 2-acylhydrolase</fullName>
    </recommendedName>
</protein>
<keyword evidence="6" id="KW-0106">Calcium</keyword>
<comment type="similarity">
    <text evidence="8">Belongs to the phospholipase A2 family.</text>
</comment>
<feature type="active site" evidence="5">
    <location>
        <position position="122"/>
    </location>
</feature>
<keyword evidence="6" id="KW-0479">Metal-binding</keyword>
<dbReference type="EMBL" id="CATQJL010000223">
    <property type="protein sequence ID" value="CAJ0600208.1"/>
    <property type="molecule type" value="Genomic_DNA"/>
</dbReference>
<feature type="domain" description="Phospholipase A2-like central" evidence="10">
    <location>
        <begin position="23"/>
        <end position="142"/>
    </location>
</feature>
<dbReference type="SMART" id="SM00085">
    <property type="entry name" value="PA2c"/>
    <property type="match status" value="1"/>
</dbReference>
<dbReference type="GO" id="GO:0050482">
    <property type="term" value="P:arachidonate secretion"/>
    <property type="evidence" value="ECO:0007669"/>
    <property type="project" value="InterPro"/>
</dbReference>
<dbReference type="InterPro" id="IPR036444">
    <property type="entry name" value="PLipase_A2_dom_sf"/>
</dbReference>
<sequence>MMSNLLCFSILILATLFVPVLPSFANLAKMILDVLKVNPFKYYGYGCYCGPFTGHITDPPVDAVDECCLLHDHCYSDTKKDCGWKIWRYATDYSWTFDQKTKKIECTSWKWRTCARALCACDVRLVKCLAYKRLIRGKKKCTINEYAKRWMKVKDLPLEAWYNQSLYYYYMTSGKYRRP</sequence>
<dbReference type="InterPro" id="IPR033112">
    <property type="entry name" value="PLA2_Asp_AS"/>
</dbReference>
<dbReference type="GO" id="GO:0005543">
    <property type="term" value="F:phospholipid binding"/>
    <property type="evidence" value="ECO:0007669"/>
    <property type="project" value="TreeGrafter"/>
</dbReference>
<feature type="disulfide bond" evidence="7">
    <location>
        <begin position="49"/>
        <end position="68"/>
    </location>
</feature>
<dbReference type="GO" id="GO:0047498">
    <property type="term" value="F:calcium-dependent phospholipase A2 activity"/>
    <property type="evidence" value="ECO:0007669"/>
    <property type="project" value="TreeGrafter"/>
</dbReference>
<feature type="binding site" evidence="6">
    <location>
        <position position="72"/>
    </location>
    <ligand>
        <name>Ca(2+)</name>
        <dbReference type="ChEBI" id="CHEBI:29108"/>
    </ligand>
</feature>
<keyword evidence="2" id="KW-0964">Secreted</keyword>
<dbReference type="InterPro" id="IPR016090">
    <property type="entry name" value="PLA2-like_dom"/>
</dbReference>
<keyword evidence="3 7" id="KW-1015">Disulfide bond</keyword>
<proteinExistence type="inferred from homology"/>
<feature type="disulfide bond" evidence="7">
    <location>
        <begin position="106"/>
        <end position="119"/>
    </location>
</feature>
<keyword evidence="12" id="KW-1185">Reference proteome</keyword>
<dbReference type="PROSITE" id="PS00118">
    <property type="entry name" value="PA2_HIS"/>
    <property type="match status" value="1"/>
</dbReference>
<evidence type="ECO:0000256" key="1">
    <source>
        <dbReference type="ARBA" id="ARBA00004613"/>
    </source>
</evidence>
<dbReference type="CDD" id="cd00125">
    <property type="entry name" value="PLA2c"/>
    <property type="match status" value="1"/>
</dbReference>
<organism evidence="11 12">
    <name type="scientific">Cylicocyclus nassatus</name>
    <name type="common">Nematode worm</name>
    <dbReference type="NCBI Taxonomy" id="53992"/>
    <lineage>
        <taxon>Eukaryota</taxon>
        <taxon>Metazoa</taxon>
        <taxon>Ecdysozoa</taxon>
        <taxon>Nematoda</taxon>
        <taxon>Chromadorea</taxon>
        <taxon>Rhabditida</taxon>
        <taxon>Rhabditina</taxon>
        <taxon>Rhabditomorpha</taxon>
        <taxon>Strongyloidea</taxon>
        <taxon>Strongylidae</taxon>
        <taxon>Cylicocyclus</taxon>
    </lineage>
</organism>
<dbReference type="GO" id="GO:0005576">
    <property type="term" value="C:extracellular region"/>
    <property type="evidence" value="ECO:0007669"/>
    <property type="project" value="UniProtKB-SubCell"/>
</dbReference>
<comment type="cofactor">
    <cofactor evidence="6">
        <name>Ca(2+)</name>
        <dbReference type="ChEBI" id="CHEBI:29108"/>
    </cofactor>
    <text evidence="6">Binds 1 Ca(2+) ion per subunit.</text>
</comment>
<name>A0AA36GXK6_CYLNA</name>
<feature type="chain" id="PRO_5041394034" description="Phosphatidylcholine 2-acylhydrolase" evidence="9">
    <location>
        <begin position="23"/>
        <end position="179"/>
    </location>
</feature>
<dbReference type="PANTHER" id="PTHR11716">
    <property type="entry name" value="PHOSPHOLIPASE A2 FAMILY MEMBER"/>
    <property type="match status" value="1"/>
</dbReference>
<comment type="caution">
    <text evidence="11">The sequence shown here is derived from an EMBL/GenBank/DDBJ whole genome shotgun (WGS) entry which is preliminary data.</text>
</comment>
<feature type="disulfide bond" evidence="7">
    <location>
        <begin position="82"/>
        <end position="114"/>
    </location>
</feature>
<feature type="binding site" evidence="6">
    <location>
        <position position="48"/>
    </location>
    <ligand>
        <name>Ca(2+)</name>
        <dbReference type="ChEBI" id="CHEBI:29108"/>
    </ligand>
</feature>
<feature type="disulfide bond" evidence="7">
    <location>
        <begin position="67"/>
        <end position="128"/>
    </location>
</feature>
<evidence type="ECO:0000256" key="6">
    <source>
        <dbReference type="PIRSR" id="PIRSR601211-2"/>
    </source>
</evidence>
<evidence type="ECO:0000256" key="3">
    <source>
        <dbReference type="ARBA" id="ARBA00023157"/>
    </source>
</evidence>
<accession>A0AA36GXK6</accession>
<evidence type="ECO:0000256" key="2">
    <source>
        <dbReference type="ARBA" id="ARBA00022525"/>
    </source>
</evidence>
<dbReference type="PANTHER" id="PTHR11716:SF100">
    <property type="entry name" value="PHOSPHOLIPASE A2"/>
    <property type="match status" value="1"/>
</dbReference>
<evidence type="ECO:0000313" key="12">
    <source>
        <dbReference type="Proteomes" id="UP001176961"/>
    </source>
</evidence>
<dbReference type="GO" id="GO:0016042">
    <property type="term" value="P:lipid catabolic process"/>
    <property type="evidence" value="ECO:0007669"/>
    <property type="project" value="InterPro"/>
</dbReference>
<dbReference type="GO" id="GO:0006644">
    <property type="term" value="P:phospholipid metabolic process"/>
    <property type="evidence" value="ECO:0007669"/>
    <property type="project" value="InterPro"/>
</dbReference>
<evidence type="ECO:0000256" key="5">
    <source>
        <dbReference type="PIRSR" id="PIRSR601211-1"/>
    </source>
</evidence>
<gene>
    <name evidence="11" type="ORF">CYNAS_LOCUS12191</name>
</gene>
<dbReference type="InterPro" id="IPR033113">
    <property type="entry name" value="PLA2_histidine"/>
</dbReference>
<evidence type="ECO:0000256" key="9">
    <source>
        <dbReference type="SAM" id="SignalP"/>
    </source>
</evidence>
<evidence type="ECO:0000256" key="8">
    <source>
        <dbReference type="RuleBase" id="RU003654"/>
    </source>
</evidence>
<dbReference type="GO" id="GO:0005509">
    <property type="term" value="F:calcium ion binding"/>
    <property type="evidence" value="ECO:0007669"/>
    <property type="project" value="InterPro"/>
</dbReference>
<feature type="signal peptide" evidence="9">
    <location>
        <begin position="1"/>
        <end position="22"/>
    </location>
</feature>
<dbReference type="Gene3D" id="1.20.90.10">
    <property type="entry name" value="Phospholipase A2 domain"/>
    <property type="match status" value="1"/>
</dbReference>
<feature type="binding site" evidence="6">
    <location>
        <position position="50"/>
    </location>
    <ligand>
        <name>Ca(2+)</name>
        <dbReference type="ChEBI" id="CHEBI:29108"/>
    </ligand>
</feature>